<dbReference type="GO" id="GO:0005840">
    <property type="term" value="C:ribosome"/>
    <property type="evidence" value="ECO:0007669"/>
    <property type="project" value="UniProtKB-KW"/>
</dbReference>
<dbReference type="EMBL" id="JANBQD010000024">
    <property type="protein sequence ID" value="KAJ1992801.1"/>
    <property type="molecule type" value="Genomic_DNA"/>
</dbReference>
<feature type="region of interest" description="Disordered" evidence="8">
    <location>
        <begin position="628"/>
        <end position="650"/>
    </location>
</feature>
<dbReference type="InterPro" id="IPR015324">
    <property type="entry name" value="Ribosomal_Rsm22-like"/>
</dbReference>
<gene>
    <name evidence="9" type="primary">RSM22</name>
    <name evidence="9" type="ORF">EDC05_002585</name>
</gene>
<dbReference type="Gene3D" id="3.40.50.150">
    <property type="entry name" value="Vaccinia Virus protein VP39"/>
    <property type="match status" value="1"/>
</dbReference>
<dbReference type="InterPro" id="IPR029063">
    <property type="entry name" value="SAM-dependent_MTases_sf"/>
</dbReference>
<keyword evidence="6" id="KW-0496">Mitochondrion</keyword>
<keyword evidence="2" id="KW-0479">Metal-binding</keyword>
<evidence type="ECO:0000313" key="10">
    <source>
        <dbReference type="Proteomes" id="UP001151295"/>
    </source>
</evidence>
<dbReference type="Pfam" id="PF09243">
    <property type="entry name" value="Rsm22"/>
    <property type="match status" value="1"/>
</dbReference>
<keyword evidence="9" id="KW-0689">Ribosomal protein</keyword>
<keyword evidence="3" id="KW-0809">Transit peptide</keyword>
<organism evidence="9 10">
    <name type="scientific">Coemansia umbellata</name>
    <dbReference type="NCBI Taxonomy" id="1424467"/>
    <lineage>
        <taxon>Eukaryota</taxon>
        <taxon>Fungi</taxon>
        <taxon>Fungi incertae sedis</taxon>
        <taxon>Zoopagomycota</taxon>
        <taxon>Kickxellomycotina</taxon>
        <taxon>Kickxellomycetes</taxon>
        <taxon>Kickxellales</taxon>
        <taxon>Kickxellaceae</taxon>
        <taxon>Coemansia</taxon>
    </lineage>
</organism>
<evidence type="ECO:0000256" key="3">
    <source>
        <dbReference type="ARBA" id="ARBA00022946"/>
    </source>
</evidence>
<dbReference type="SUPFAM" id="SSF53335">
    <property type="entry name" value="S-adenosyl-L-methionine-dependent methyltransferases"/>
    <property type="match status" value="1"/>
</dbReference>
<comment type="caution">
    <text evidence="9">The sequence shown here is derived from an EMBL/GenBank/DDBJ whole genome shotgun (WGS) entry which is preliminary data.</text>
</comment>
<evidence type="ECO:0000256" key="5">
    <source>
        <dbReference type="ARBA" id="ARBA00023014"/>
    </source>
</evidence>
<reference evidence="9" key="1">
    <citation type="submission" date="2022-07" db="EMBL/GenBank/DDBJ databases">
        <title>Phylogenomic reconstructions and comparative analyses of Kickxellomycotina fungi.</title>
        <authorList>
            <person name="Reynolds N.K."/>
            <person name="Stajich J.E."/>
            <person name="Barry K."/>
            <person name="Grigoriev I.V."/>
            <person name="Crous P."/>
            <person name="Smith M.E."/>
        </authorList>
    </citation>
    <scope>NUCLEOTIDE SEQUENCE</scope>
    <source>
        <strain evidence="9">BCRC 34882</strain>
    </source>
</reference>
<dbReference type="PANTHER" id="PTHR13184">
    <property type="entry name" value="37S RIBOSOMAL PROTEIN S22"/>
    <property type="match status" value="1"/>
</dbReference>
<evidence type="ECO:0000256" key="7">
    <source>
        <dbReference type="ARBA" id="ARBA00045681"/>
    </source>
</evidence>
<comment type="function">
    <text evidence="7">Mitochondrial ribosome (mitoribosome) assembly factor. Binds at the interface of the head and body domains of the mitochondrial small ribosomal subunit (mt-SSU), occluding the mRNA channel and preventing compaction of the head domain towards the body. Probable inactive methyltransferase: retains the characteristic folding and ability to bind S-adenosyl-L-methionine, but it probably lost its methyltransferase activity.</text>
</comment>
<keyword evidence="4" id="KW-0408">Iron</keyword>
<dbReference type="Proteomes" id="UP001151295">
    <property type="component" value="Unassembled WGS sequence"/>
</dbReference>
<keyword evidence="9" id="KW-0687">Ribonucleoprotein</keyword>
<evidence type="ECO:0000313" key="9">
    <source>
        <dbReference type="EMBL" id="KAJ1992801.1"/>
    </source>
</evidence>
<dbReference type="InterPro" id="IPR052571">
    <property type="entry name" value="Mt_RNA_Methyltransferase"/>
</dbReference>
<evidence type="ECO:0000256" key="8">
    <source>
        <dbReference type="SAM" id="MobiDB-lite"/>
    </source>
</evidence>
<evidence type="ECO:0000256" key="4">
    <source>
        <dbReference type="ARBA" id="ARBA00023004"/>
    </source>
</evidence>
<evidence type="ECO:0000256" key="2">
    <source>
        <dbReference type="ARBA" id="ARBA00022723"/>
    </source>
</evidence>
<keyword evidence="5" id="KW-0411">Iron-sulfur</keyword>
<feature type="region of interest" description="Disordered" evidence="8">
    <location>
        <begin position="700"/>
        <end position="748"/>
    </location>
</feature>
<evidence type="ECO:0000256" key="1">
    <source>
        <dbReference type="ARBA" id="ARBA00004173"/>
    </source>
</evidence>
<accession>A0ABQ8PNN1</accession>
<name>A0ABQ8PNN1_9FUNG</name>
<dbReference type="PANTHER" id="PTHR13184:SF5">
    <property type="entry name" value="METHYLTRANSFERASE-LIKE PROTEIN 17, MITOCHONDRIAL"/>
    <property type="match status" value="1"/>
</dbReference>
<keyword evidence="10" id="KW-1185">Reference proteome</keyword>
<comment type="subcellular location">
    <subcellularLocation>
        <location evidence="1">Mitochondrion</location>
    </subcellularLocation>
</comment>
<evidence type="ECO:0000256" key="6">
    <source>
        <dbReference type="ARBA" id="ARBA00023128"/>
    </source>
</evidence>
<proteinExistence type="predicted"/>
<protein>
    <submittedName>
        <fullName evidence="9">37S ribosomal protein S22</fullName>
    </submittedName>
</protein>
<sequence>MDCQLYLQFTLDLVSPTAQALELDTLDSVQMLLRAIPEYPNMTNIQVLKMIQIKLTLSDIISLLKLLPILTYLGSCFGELGTEIDEIDYNSLPERLYSLHYPLHNYFNCWHVLFPVGPLNAKLLRNAPQLVYTYANTNLIAFASTRKLNGLLELRQRKFSTCTISRNKQVPDVMWIKPPISPSEIKPLERLETLPQETETDKKVRESLLSLDEDVRYMYEENIRNSGPLLRGTDEVRFGRKYIGMVTIPVYIRDAIEVFIKNANKKTLRYDYLRIADSLRSTGEVTPRGKGKGRAAKEQRVEDRVGKKLEIEDDNAMPKPLPGERIELVVPGKRPSPESLVNPGMRLKPHTLEFGGNETAAYVAGYAPATYGAIYNVLFELAYRIPGFRPESILDFGAGPAPTLWAAQEVWPQFNRYLGVDISEDMLLCAEAMLDSAPDNVRAQDIEFARYLAPEPTNQEQQEQEEQHTQQRKKDYRFDLVISAFTLSDLPSDAVRKTTVETLWNRTKDTLILIDRGTPDSARMISEARDQLLELAKTATEGSQENGNTTSSGIHTLAPFTNDLPDPTIDTPSWIHFSQRIQRPTYSMHLKRSKSNVEDIRYSYIIMRRGSRPVLLPEDLKEPEQVSSEIAQENPDEYLPSGVRRKSKEQLSRESHYWPRIILPPIKRKGHVIADVCTVDGKVERWTFTKSHDKQAYRDARKSSWGDLFPHTPKSSVIRPQYEPFSKPEAEDKRPRRVRRSDFINDDE</sequence>